<dbReference type="Proteomes" id="UP000287853">
    <property type="component" value="Unassembled WGS sequence"/>
</dbReference>
<organism evidence="16 17">
    <name type="scientific">Candidatus Electrothrix aarhusensis</name>
    <dbReference type="NCBI Taxonomy" id="1859131"/>
    <lineage>
        <taxon>Bacteria</taxon>
        <taxon>Pseudomonadati</taxon>
        <taxon>Thermodesulfobacteriota</taxon>
        <taxon>Desulfobulbia</taxon>
        <taxon>Desulfobulbales</taxon>
        <taxon>Desulfobulbaceae</taxon>
        <taxon>Candidatus Electrothrix</taxon>
    </lineage>
</organism>
<evidence type="ECO:0000313" key="16">
    <source>
        <dbReference type="EMBL" id="RWX43356.1"/>
    </source>
</evidence>
<dbReference type="GO" id="GO:0034039">
    <property type="term" value="F:8-oxo-7,8-dihydroguanine DNA N-glycosylase activity"/>
    <property type="evidence" value="ECO:0007669"/>
    <property type="project" value="TreeGrafter"/>
</dbReference>
<keyword evidence="17" id="KW-1185">Reference proteome</keyword>
<comment type="function">
    <text evidence="3">Adenine glycosylase active on G-A mispairs. MutY also corrects error-prone DNA synthesis past GO lesions which are due to the oxidatively damaged form of guanine: 7,8-dihydro-8-oxoguanine (8-oxo-dGTP).</text>
</comment>
<comment type="caution">
    <text evidence="16">The sequence shown here is derived from an EMBL/GenBank/DDBJ whole genome shotgun (WGS) entry which is preliminary data.</text>
</comment>
<dbReference type="InterPro" id="IPR005760">
    <property type="entry name" value="A/G_AdeGlyc_MutY"/>
</dbReference>
<evidence type="ECO:0000256" key="9">
    <source>
        <dbReference type="ARBA" id="ARBA00022763"/>
    </source>
</evidence>
<feature type="domain" description="Nudix hydrolase" evidence="15">
    <location>
        <begin position="227"/>
        <end position="355"/>
    </location>
</feature>
<dbReference type="Pfam" id="PF14815">
    <property type="entry name" value="NUDIX_4"/>
    <property type="match status" value="1"/>
</dbReference>
<dbReference type="SMART" id="SM00525">
    <property type="entry name" value="FES"/>
    <property type="match status" value="1"/>
</dbReference>
<dbReference type="AlphaFoldDB" id="A0A3S3R3I6"/>
<dbReference type="GO" id="GO:0035485">
    <property type="term" value="F:adenine/guanine mispair binding"/>
    <property type="evidence" value="ECO:0007669"/>
    <property type="project" value="TreeGrafter"/>
</dbReference>
<dbReference type="InterPro" id="IPR004035">
    <property type="entry name" value="Endouclease-III_FeS-bd_BS"/>
</dbReference>
<dbReference type="InterPro" id="IPR011257">
    <property type="entry name" value="DNA_glycosylase"/>
</dbReference>
<dbReference type="SUPFAM" id="SSF55811">
    <property type="entry name" value="Nudix"/>
    <property type="match status" value="1"/>
</dbReference>
<dbReference type="GO" id="GO:0006284">
    <property type="term" value="P:base-excision repair"/>
    <property type="evidence" value="ECO:0007669"/>
    <property type="project" value="InterPro"/>
</dbReference>
<dbReference type="Pfam" id="PF00633">
    <property type="entry name" value="HHH"/>
    <property type="match status" value="1"/>
</dbReference>
<evidence type="ECO:0000256" key="2">
    <source>
        <dbReference type="ARBA" id="ARBA00001966"/>
    </source>
</evidence>
<dbReference type="InterPro" id="IPR000445">
    <property type="entry name" value="HhH_motif"/>
</dbReference>
<evidence type="ECO:0000313" key="17">
    <source>
        <dbReference type="Proteomes" id="UP000287853"/>
    </source>
</evidence>
<evidence type="ECO:0000256" key="5">
    <source>
        <dbReference type="ARBA" id="ARBA00012045"/>
    </source>
</evidence>
<protein>
    <recommendedName>
        <fullName evidence="6">Adenine DNA glycosylase</fullName>
        <ecNumber evidence="5">3.2.2.31</ecNumber>
    </recommendedName>
</protein>
<dbReference type="NCBIfam" id="TIGR01084">
    <property type="entry name" value="mutY"/>
    <property type="match status" value="1"/>
</dbReference>
<keyword evidence="14 16" id="KW-0326">Glycosidase</keyword>
<dbReference type="GO" id="GO:0032357">
    <property type="term" value="F:oxidized purine DNA binding"/>
    <property type="evidence" value="ECO:0007669"/>
    <property type="project" value="TreeGrafter"/>
</dbReference>
<dbReference type="InterPro" id="IPR023170">
    <property type="entry name" value="HhH_base_excis_C"/>
</dbReference>
<reference evidence="16 17" key="1">
    <citation type="submission" date="2017-01" db="EMBL/GenBank/DDBJ databases">
        <title>The cable genome- insights into the physiology and evolution of filamentous bacteria capable of sulfide oxidation via long distance electron transfer.</title>
        <authorList>
            <person name="Schreiber L."/>
            <person name="Bjerg J.T."/>
            <person name="Boggild A."/>
            <person name="Van De Vossenberg J."/>
            <person name="Meysman F."/>
            <person name="Nielsen L.P."/>
            <person name="Schramm A."/>
            <person name="Kjeldsen K.U."/>
        </authorList>
    </citation>
    <scope>NUCLEOTIDE SEQUENCE [LARGE SCALE GENOMIC DNA]</scope>
    <source>
        <strain evidence="16">MCF</strain>
    </source>
</reference>
<keyword evidence="9" id="KW-0227">DNA damage</keyword>
<evidence type="ECO:0000256" key="14">
    <source>
        <dbReference type="ARBA" id="ARBA00023295"/>
    </source>
</evidence>
<dbReference type="PANTHER" id="PTHR42944:SF1">
    <property type="entry name" value="ADENINE DNA GLYCOSYLASE"/>
    <property type="match status" value="1"/>
</dbReference>
<dbReference type="EC" id="3.2.2.31" evidence="5"/>
<evidence type="ECO:0000256" key="3">
    <source>
        <dbReference type="ARBA" id="ARBA00002933"/>
    </source>
</evidence>
<proteinExistence type="inferred from homology"/>
<dbReference type="SMART" id="SM00478">
    <property type="entry name" value="ENDO3c"/>
    <property type="match status" value="1"/>
</dbReference>
<dbReference type="Gene3D" id="1.10.1670.10">
    <property type="entry name" value="Helix-hairpin-Helix base-excision DNA repair enzymes (C-terminal)"/>
    <property type="match status" value="1"/>
</dbReference>
<dbReference type="Gene3D" id="1.10.340.30">
    <property type="entry name" value="Hypothetical protein, domain 2"/>
    <property type="match status" value="1"/>
</dbReference>
<dbReference type="EMBL" id="MTKO01000122">
    <property type="protein sequence ID" value="RWX43356.1"/>
    <property type="molecule type" value="Genomic_DNA"/>
</dbReference>
<dbReference type="CDD" id="cd03425">
    <property type="entry name" value="NUDIX_MutT_NudA_like"/>
    <property type="match status" value="1"/>
</dbReference>
<comment type="similarity">
    <text evidence="4">Belongs to the Nth/MutY family.</text>
</comment>
<evidence type="ECO:0000256" key="4">
    <source>
        <dbReference type="ARBA" id="ARBA00008343"/>
    </source>
</evidence>
<evidence type="ECO:0000256" key="7">
    <source>
        <dbReference type="ARBA" id="ARBA00022485"/>
    </source>
</evidence>
<evidence type="ECO:0000256" key="6">
    <source>
        <dbReference type="ARBA" id="ARBA00022023"/>
    </source>
</evidence>
<comment type="cofactor">
    <cofactor evidence="2">
        <name>[4Fe-4S] cluster</name>
        <dbReference type="ChEBI" id="CHEBI:49883"/>
    </cofactor>
</comment>
<evidence type="ECO:0000256" key="8">
    <source>
        <dbReference type="ARBA" id="ARBA00022723"/>
    </source>
</evidence>
<keyword evidence="13" id="KW-0234">DNA repair</keyword>
<dbReference type="FunFam" id="1.10.340.30:FF:000002">
    <property type="entry name" value="Adenine DNA glycosylase"/>
    <property type="match status" value="1"/>
</dbReference>
<accession>A0A3S3R3I6</accession>
<evidence type="ECO:0000256" key="13">
    <source>
        <dbReference type="ARBA" id="ARBA00023204"/>
    </source>
</evidence>
<dbReference type="InterPro" id="IPR004036">
    <property type="entry name" value="Endonuclease-III-like_CS2"/>
</dbReference>
<name>A0A3S3R3I6_9BACT</name>
<dbReference type="Pfam" id="PF00730">
    <property type="entry name" value="HhH-GPD"/>
    <property type="match status" value="1"/>
</dbReference>
<evidence type="ECO:0000256" key="12">
    <source>
        <dbReference type="ARBA" id="ARBA00023014"/>
    </source>
</evidence>
<dbReference type="InterPro" id="IPR000086">
    <property type="entry name" value="NUDIX_hydrolase_dom"/>
</dbReference>
<comment type="catalytic activity">
    <reaction evidence="1">
        <text>Hydrolyzes free adenine bases from 7,8-dihydro-8-oxoguanine:adenine mismatched double-stranded DNA, leaving an apurinic site.</text>
        <dbReference type="EC" id="3.2.2.31"/>
    </reaction>
</comment>
<keyword evidence="8" id="KW-0479">Metal-binding</keyword>
<dbReference type="Pfam" id="PF10576">
    <property type="entry name" value="EndIII_4Fe-2S"/>
    <property type="match status" value="1"/>
</dbReference>
<dbReference type="PRINTS" id="PR00502">
    <property type="entry name" value="NUDIXFAMILY"/>
</dbReference>
<dbReference type="GO" id="GO:0000701">
    <property type="term" value="F:purine-specific mismatch base pair DNA N-glycosylase activity"/>
    <property type="evidence" value="ECO:0007669"/>
    <property type="project" value="UniProtKB-EC"/>
</dbReference>
<dbReference type="PROSITE" id="PS01155">
    <property type="entry name" value="ENDONUCLEASE_III_2"/>
    <property type="match status" value="1"/>
</dbReference>
<dbReference type="Gene3D" id="3.90.79.10">
    <property type="entry name" value="Nucleoside Triphosphate Pyrophosphohydrolase"/>
    <property type="match status" value="1"/>
</dbReference>
<dbReference type="InterPro" id="IPR020476">
    <property type="entry name" value="Nudix_hydrolase"/>
</dbReference>
<dbReference type="PANTHER" id="PTHR42944">
    <property type="entry name" value="ADENINE DNA GLYCOSYLASE"/>
    <property type="match status" value="1"/>
</dbReference>
<evidence type="ECO:0000256" key="1">
    <source>
        <dbReference type="ARBA" id="ARBA00000843"/>
    </source>
</evidence>
<keyword evidence="10 16" id="KW-0378">Hydrolase</keyword>
<dbReference type="InterPro" id="IPR015797">
    <property type="entry name" value="NUDIX_hydrolase-like_dom_sf"/>
</dbReference>
<evidence type="ECO:0000259" key="15">
    <source>
        <dbReference type="PROSITE" id="PS51462"/>
    </source>
</evidence>
<dbReference type="InterPro" id="IPR044298">
    <property type="entry name" value="MIG/MutY"/>
</dbReference>
<dbReference type="GO" id="GO:0046872">
    <property type="term" value="F:metal ion binding"/>
    <property type="evidence" value="ECO:0007669"/>
    <property type="project" value="UniProtKB-KW"/>
</dbReference>
<dbReference type="PROSITE" id="PS00764">
    <property type="entry name" value="ENDONUCLEASE_III_1"/>
    <property type="match status" value="1"/>
</dbReference>
<keyword evidence="11" id="KW-0408">Iron</keyword>
<dbReference type="InterPro" id="IPR003265">
    <property type="entry name" value="HhH-GPD_domain"/>
</dbReference>
<dbReference type="GO" id="GO:0051539">
    <property type="term" value="F:4 iron, 4 sulfur cluster binding"/>
    <property type="evidence" value="ECO:0007669"/>
    <property type="project" value="UniProtKB-KW"/>
</dbReference>
<gene>
    <name evidence="16" type="ORF">H206_02767</name>
</gene>
<dbReference type="PROSITE" id="PS51462">
    <property type="entry name" value="NUDIX"/>
    <property type="match status" value="1"/>
</dbReference>
<dbReference type="InterPro" id="IPR003651">
    <property type="entry name" value="Endonuclease3_FeS-loop_motif"/>
</dbReference>
<dbReference type="SUPFAM" id="SSF48150">
    <property type="entry name" value="DNA-glycosylase"/>
    <property type="match status" value="1"/>
</dbReference>
<dbReference type="CDD" id="cd00056">
    <property type="entry name" value="ENDO3c"/>
    <property type="match status" value="1"/>
</dbReference>
<keyword evidence="7" id="KW-0004">4Fe-4S</keyword>
<sequence length="355" mass="40824">MNDPLFTRTLLAWFAKNQRPLPWRKEYHPYHVWISEIMGQQTQMERVVTYFNNWIRQFPDIPTLAAASEQEVIKAWEGLGYYSRVRNIRKAADILVQEYGAKLPDDESQLLALPGIGPYTAAAILSIAFNRAAPLLDANVERILCRLDDIDQPVKQTTTRKLLLQRCSDLLPQDDARNFNQALMEFGALVCTPKKPACLTCPLQQHCLSYARDIVDLRPIPGKKEKRIDISMACGIIQRGNLFYIQQRLEKDVWGGLWEFPGGRIKEGESPEQAAVREIIEETEFQVTNLRPFATVVHHYTKYRVTLEAFFCTLQDNQLVEPVLHAASQYKWVTFNELSAFAFPAGHRQLIEQMD</sequence>
<keyword evidence="12" id="KW-0411">Iron-sulfur</keyword>
<evidence type="ECO:0000256" key="10">
    <source>
        <dbReference type="ARBA" id="ARBA00022801"/>
    </source>
</evidence>
<dbReference type="GO" id="GO:0006298">
    <property type="term" value="P:mismatch repair"/>
    <property type="evidence" value="ECO:0007669"/>
    <property type="project" value="TreeGrafter"/>
</dbReference>
<dbReference type="InterPro" id="IPR029119">
    <property type="entry name" value="MutY_C"/>
</dbReference>
<evidence type="ECO:0000256" key="11">
    <source>
        <dbReference type="ARBA" id="ARBA00023004"/>
    </source>
</evidence>